<dbReference type="Proteomes" id="UP000024001">
    <property type="component" value="Unassembled WGS sequence"/>
</dbReference>
<evidence type="ECO:0000313" key="4">
    <source>
        <dbReference type="Proteomes" id="UP000024001"/>
    </source>
</evidence>
<feature type="compositionally biased region" description="Acidic residues" evidence="1">
    <location>
        <begin position="84"/>
        <end position="93"/>
    </location>
</feature>
<name>A0A031FRX0_9MICO</name>
<evidence type="ECO:0000256" key="2">
    <source>
        <dbReference type="SAM" id="Phobius"/>
    </source>
</evidence>
<keyword evidence="2" id="KW-0812">Transmembrane</keyword>
<comment type="caution">
    <text evidence="3">The sequence shown here is derived from an EMBL/GenBank/DDBJ whole genome shotgun (WGS) entry which is preliminary data.</text>
</comment>
<reference evidence="3 4" key="1">
    <citation type="submission" date="2014-03" db="EMBL/GenBank/DDBJ databases">
        <title>Draft Genome Sequences of 13 Willow Endophytes.</title>
        <authorList>
            <person name="Gan H.Y."/>
            <person name="Gan H.M."/>
            <person name="Savka M.A."/>
            <person name="Hudson A.O."/>
        </authorList>
    </citation>
    <scope>NUCLEOTIDE SEQUENCE [LARGE SCALE GENOMIC DNA]</scope>
    <source>
        <strain evidence="3 4">RIT293</strain>
    </source>
</reference>
<proteinExistence type="predicted"/>
<evidence type="ECO:0000313" key="3">
    <source>
        <dbReference type="EMBL" id="EZP27584.1"/>
    </source>
</evidence>
<evidence type="ECO:0000256" key="1">
    <source>
        <dbReference type="SAM" id="MobiDB-lite"/>
    </source>
</evidence>
<dbReference type="OrthoDB" id="5057820at2"/>
<gene>
    <name evidence="3" type="ORF">BW34_01573</name>
</gene>
<feature type="compositionally biased region" description="Low complexity" evidence="1">
    <location>
        <begin position="60"/>
        <end position="71"/>
    </location>
</feature>
<accession>A0A031FRX0</accession>
<feature type="region of interest" description="Disordered" evidence="1">
    <location>
        <begin position="1"/>
        <end position="26"/>
    </location>
</feature>
<sequence length="271" mass="29045">MSNDDWLPFAPLDPQEHQKPPRPENPNRVPMILGAIAGVLLVAVIVVVSVYLLRATEPTTAAPAPTQSSQAPPQPTPSTPQEPEQSEPAEEEPPVAASTVVMNGAGFTVKTADGEVSHKWADDAAPAIAALTKAFGTAPKEDFVNGDAENWAYDIYVWPGFRLYDVFLGDGGRSRSEVPAPTWVTVSSGVPQDVQITNEFGVAVGDSLDQARSKGPFDEFALPNGHVRLTFGEGRGTFYSNGKREFSAFVDSDESAQKVASITYTFRARGQ</sequence>
<dbReference type="PATRIC" id="fig|273677.3.peg.1555"/>
<dbReference type="AlphaFoldDB" id="A0A031FRX0"/>
<keyword evidence="2" id="KW-0472">Membrane</keyword>
<feature type="transmembrane region" description="Helical" evidence="2">
    <location>
        <begin position="31"/>
        <end position="53"/>
    </location>
</feature>
<keyword evidence="2" id="KW-1133">Transmembrane helix</keyword>
<keyword evidence="4" id="KW-1185">Reference proteome</keyword>
<feature type="region of interest" description="Disordered" evidence="1">
    <location>
        <begin position="60"/>
        <end position="95"/>
    </location>
</feature>
<protein>
    <submittedName>
        <fullName evidence="3">Uncharacterized protein</fullName>
    </submittedName>
</protein>
<organism evidence="3 4">
    <name type="scientific">Microbacterium oleivorans</name>
    <dbReference type="NCBI Taxonomy" id="273677"/>
    <lineage>
        <taxon>Bacteria</taxon>
        <taxon>Bacillati</taxon>
        <taxon>Actinomycetota</taxon>
        <taxon>Actinomycetes</taxon>
        <taxon>Micrococcales</taxon>
        <taxon>Microbacteriaceae</taxon>
        <taxon>Microbacterium</taxon>
    </lineage>
</organism>
<dbReference type="EMBL" id="JFYO01000005">
    <property type="protein sequence ID" value="EZP27584.1"/>
    <property type="molecule type" value="Genomic_DNA"/>
</dbReference>
<dbReference type="RefSeq" id="WP_036311042.1">
    <property type="nucleotide sequence ID" value="NZ_JFYO01000005.1"/>
</dbReference>